<organism evidence="1 2">
    <name type="scientific">Pistacia integerrima</name>
    <dbReference type="NCBI Taxonomy" id="434235"/>
    <lineage>
        <taxon>Eukaryota</taxon>
        <taxon>Viridiplantae</taxon>
        <taxon>Streptophyta</taxon>
        <taxon>Embryophyta</taxon>
        <taxon>Tracheophyta</taxon>
        <taxon>Spermatophyta</taxon>
        <taxon>Magnoliopsida</taxon>
        <taxon>eudicotyledons</taxon>
        <taxon>Gunneridae</taxon>
        <taxon>Pentapetalae</taxon>
        <taxon>rosids</taxon>
        <taxon>malvids</taxon>
        <taxon>Sapindales</taxon>
        <taxon>Anacardiaceae</taxon>
        <taxon>Pistacia</taxon>
    </lineage>
</organism>
<evidence type="ECO:0000313" key="1">
    <source>
        <dbReference type="EMBL" id="KAJ0027396.1"/>
    </source>
</evidence>
<evidence type="ECO:0000313" key="2">
    <source>
        <dbReference type="Proteomes" id="UP001163603"/>
    </source>
</evidence>
<protein>
    <submittedName>
        <fullName evidence="1">Uncharacterized protein</fullName>
    </submittedName>
</protein>
<sequence length="77" mass="8283">MFASTIKASFLFTGFLNVSKNIDSFFYSLSQLLGEENQMLPAGHPTTSCEAGLAILIPFHFISSPLSATVAQSLILV</sequence>
<gene>
    <name evidence="1" type="ORF">Pint_36346</name>
</gene>
<keyword evidence="2" id="KW-1185">Reference proteome</keyword>
<dbReference type="EMBL" id="CM047744">
    <property type="protein sequence ID" value="KAJ0027396.1"/>
    <property type="molecule type" value="Genomic_DNA"/>
</dbReference>
<reference evidence="2" key="1">
    <citation type="journal article" date="2023" name="G3 (Bethesda)">
        <title>Genome assembly and association tests identify interacting loci associated with vigor, precocity, and sex in interspecific pistachio rootstocks.</title>
        <authorList>
            <person name="Palmer W."/>
            <person name="Jacygrad E."/>
            <person name="Sagayaradj S."/>
            <person name="Cavanaugh K."/>
            <person name="Han R."/>
            <person name="Bertier L."/>
            <person name="Beede B."/>
            <person name="Kafkas S."/>
            <person name="Golino D."/>
            <person name="Preece J."/>
            <person name="Michelmore R."/>
        </authorList>
    </citation>
    <scope>NUCLEOTIDE SEQUENCE [LARGE SCALE GENOMIC DNA]</scope>
</reference>
<comment type="caution">
    <text evidence="1">The sequence shown here is derived from an EMBL/GenBank/DDBJ whole genome shotgun (WGS) entry which is preliminary data.</text>
</comment>
<dbReference type="Proteomes" id="UP001163603">
    <property type="component" value="Chromosome 9"/>
</dbReference>
<proteinExistence type="predicted"/>
<name>A0ACC0XZ59_9ROSI</name>
<accession>A0ACC0XZ59</accession>